<dbReference type="RefSeq" id="WP_235310442.1">
    <property type="nucleotide sequence ID" value="NZ_JAKGAS010000001.1"/>
</dbReference>
<name>A0ABS9D1Z5_9ALTE</name>
<evidence type="ECO:0000313" key="1">
    <source>
        <dbReference type="EMBL" id="MCF2946925.1"/>
    </source>
</evidence>
<proteinExistence type="predicted"/>
<keyword evidence="2" id="KW-1185">Reference proteome</keyword>
<reference evidence="1 2" key="1">
    <citation type="submission" date="2022-01" db="EMBL/GenBank/DDBJ databases">
        <title>Paraglaciecola sp. G1-23.</title>
        <authorList>
            <person name="Jin M.S."/>
            <person name="Han D.M."/>
            <person name="Kim H.M."/>
            <person name="Jeon C.O."/>
        </authorList>
    </citation>
    <scope>NUCLEOTIDE SEQUENCE [LARGE SCALE GENOMIC DNA]</scope>
    <source>
        <strain evidence="1 2">G1-23</strain>
    </source>
</reference>
<evidence type="ECO:0000313" key="2">
    <source>
        <dbReference type="Proteomes" id="UP001521137"/>
    </source>
</evidence>
<dbReference type="InterPro" id="IPR036237">
    <property type="entry name" value="Xyl_isomerase-like_sf"/>
</dbReference>
<sequence length="414" mass="46399">MAYSINSLAYCSNVHPGADLSSVISNIQQHFVSVKNLRNLNDMASGLWFSEQAAKQLRNQASLNDFKRILQESGVRLTSLNGFPFGDFHQAVVKQKVYLPTWAESERLEYTQSLASILAECLPIDECKGAISTLPLGYAKGWNTAQQQQSVAQLLSLVTFLADQEAQTGKQIVICIEMEPDCVLQHTHELVSFFTEHLLPTANQQGIDSEKVLRYLGCCYDTCHQAVMGESIVDSLQAITLAGIQIGKIQISNAVKATIQTRSQIEQLTKLFADNKFLHQTKVFSHNKLIDELPDLDMASLEKVRLNCSDSQANNNELGIEATIHYHIPVNQSAADLPLDFLSATQSAILQTLDFLQVNPRIRPFLEIETYTWLNFLQQDNAQQQTKTQRLHSGFAAEFSWLEQALIERNLLKV</sequence>
<dbReference type="Gene3D" id="3.20.20.150">
    <property type="entry name" value="Divalent-metal-dependent TIM barrel enzymes"/>
    <property type="match status" value="1"/>
</dbReference>
<accession>A0ABS9D1Z5</accession>
<protein>
    <submittedName>
        <fullName evidence="1">Metabolite traffic protein EboE</fullName>
    </submittedName>
</protein>
<dbReference type="Proteomes" id="UP001521137">
    <property type="component" value="Unassembled WGS sequence"/>
</dbReference>
<comment type="caution">
    <text evidence="1">The sequence shown here is derived from an EMBL/GenBank/DDBJ whole genome shotgun (WGS) entry which is preliminary data.</text>
</comment>
<dbReference type="EMBL" id="JAKGAS010000001">
    <property type="protein sequence ID" value="MCF2946925.1"/>
    <property type="molecule type" value="Genomic_DNA"/>
</dbReference>
<dbReference type="SUPFAM" id="SSF51658">
    <property type="entry name" value="Xylose isomerase-like"/>
    <property type="match status" value="1"/>
</dbReference>
<organism evidence="1 2">
    <name type="scientific">Paraglaciecola algarum</name>
    <dbReference type="NCBI Taxonomy" id="3050085"/>
    <lineage>
        <taxon>Bacteria</taxon>
        <taxon>Pseudomonadati</taxon>
        <taxon>Pseudomonadota</taxon>
        <taxon>Gammaproteobacteria</taxon>
        <taxon>Alteromonadales</taxon>
        <taxon>Alteromonadaceae</taxon>
        <taxon>Paraglaciecola</taxon>
    </lineage>
</organism>
<gene>
    <name evidence="1" type="primary">eboE</name>
    <name evidence="1" type="ORF">L0668_02325</name>
</gene>
<dbReference type="NCBIfam" id="NF035939">
    <property type="entry name" value="TIM_EboE"/>
    <property type="match status" value="1"/>
</dbReference>